<keyword evidence="9" id="KW-1185">Reference proteome</keyword>
<dbReference type="EC" id="1.6.5.-" evidence="6"/>
<keyword evidence="1 6" id="KW-0285">Flavoprotein</keyword>
<protein>
    <recommendedName>
        <fullName evidence="6">FMN dependent NADH:quinone oxidoreductase</fullName>
        <ecNumber evidence="6">1.6.5.-</ecNumber>
    </recommendedName>
    <alternativeName>
        <fullName evidence="6">Azo-dye reductase</fullName>
    </alternativeName>
    <alternativeName>
        <fullName evidence="6">FMN-dependent NADH-azo compound oxidoreductase</fullName>
    </alternativeName>
    <alternativeName>
        <fullName evidence="6">FMN-dependent NADH-azoreductase</fullName>
        <ecNumber evidence="6">1.7.1.17</ecNumber>
    </alternativeName>
</protein>
<dbReference type="GO" id="GO:0016655">
    <property type="term" value="F:oxidoreductase activity, acting on NAD(P)H, quinone or similar compound as acceptor"/>
    <property type="evidence" value="ECO:0007669"/>
    <property type="project" value="InterPro"/>
</dbReference>
<comment type="caution">
    <text evidence="6">Lacks conserved residue(s) required for the propagation of feature annotation.</text>
</comment>
<comment type="similarity">
    <text evidence="6">Belongs to the azoreductase type 1 family.</text>
</comment>
<evidence type="ECO:0000256" key="4">
    <source>
        <dbReference type="ARBA" id="ARBA00023027"/>
    </source>
</evidence>
<dbReference type="OrthoDB" id="9787136at2"/>
<evidence type="ECO:0000256" key="1">
    <source>
        <dbReference type="ARBA" id="ARBA00022630"/>
    </source>
</evidence>
<dbReference type="EC" id="1.7.1.17" evidence="6"/>
<dbReference type="EMBL" id="JFKE01000005">
    <property type="protein sequence ID" value="KAJ55053.1"/>
    <property type="molecule type" value="Genomic_DNA"/>
</dbReference>
<evidence type="ECO:0000259" key="7">
    <source>
        <dbReference type="Pfam" id="PF02525"/>
    </source>
</evidence>
<dbReference type="InterPro" id="IPR050104">
    <property type="entry name" value="FMN-dep_NADH:Q_OxRdtase_AzoR1"/>
</dbReference>
<comment type="catalytic activity">
    <reaction evidence="5">
        <text>N,N-dimethyl-1,4-phenylenediamine + anthranilate + 2 NAD(+) = 2-(4-dimethylaminophenyl)diazenylbenzoate + 2 NADH + 2 H(+)</text>
        <dbReference type="Rhea" id="RHEA:55872"/>
        <dbReference type="ChEBI" id="CHEBI:15378"/>
        <dbReference type="ChEBI" id="CHEBI:15783"/>
        <dbReference type="ChEBI" id="CHEBI:16567"/>
        <dbReference type="ChEBI" id="CHEBI:57540"/>
        <dbReference type="ChEBI" id="CHEBI:57945"/>
        <dbReference type="ChEBI" id="CHEBI:71579"/>
        <dbReference type="EC" id="1.7.1.17"/>
    </reaction>
    <physiologicalReaction direction="right-to-left" evidence="5">
        <dbReference type="Rhea" id="RHEA:55874"/>
    </physiologicalReaction>
</comment>
<dbReference type="Gene3D" id="3.40.50.360">
    <property type="match status" value="1"/>
</dbReference>
<keyword evidence="2 6" id="KW-0288">FMN</keyword>
<comment type="function">
    <text evidence="6">Also exhibits azoreductase activity. Catalyzes the reductive cleavage of the azo bond in aromatic azo compounds to the corresponding amines.</text>
</comment>
<dbReference type="GO" id="GO:0009055">
    <property type="term" value="F:electron transfer activity"/>
    <property type="evidence" value="ECO:0007669"/>
    <property type="project" value="UniProtKB-UniRule"/>
</dbReference>
<evidence type="ECO:0000313" key="8">
    <source>
        <dbReference type="EMBL" id="KAJ55053.1"/>
    </source>
</evidence>
<gene>
    <name evidence="6" type="primary">azoR</name>
    <name evidence="8" type="ORF">ACMU_14955</name>
</gene>
<dbReference type="Pfam" id="PF02525">
    <property type="entry name" value="Flavodoxin_2"/>
    <property type="match status" value="1"/>
</dbReference>
<feature type="domain" description="Flavodoxin-like fold" evidence="7">
    <location>
        <begin position="2"/>
        <end position="201"/>
    </location>
</feature>
<comment type="function">
    <text evidence="6">Quinone reductase that provides resistance to thiol-specific stress caused by electrophilic quinones.</text>
</comment>
<dbReference type="Proteomes" id="UP000026249">
    <property type="component" value="Unassembled WGS sequence"/>
</dbReference>
<dbReference type="InterPro" id="IPR029039">
    <property type="entry name" value="Flavoprotein-like_sf"/>
</dbReference>
<dbReference type="RefSeq" id="WP_035260239.1">
    <property type="nucleotide sequence ID" value="NZ_JFKE01000005.1"/>
</dbReference>
<dbReference type="SUPFAM" id="SSF52218">
    <property type="entry name" value="Flavoproteins"/>
    <property type="match status" value="1"/>
</dbReference>
<dbReference type="InterPro" id="IPR023048">
    <property type="entry name" value="NADH:quinone_OxRdtase_FMN_depd"/>
</dbReference>
<dbReference type="STRING" id="1454373.ACMU_14955"/>
<comment type="caution">
    <text evidence="8">The sequence shown here is derived from an EMBL/GenBank/DDBJ whole genome shotgun (WGS) entry which is preliminary data.</text>
</comment>
<dbReference type="PANTHER" id="PTHR43741:SF4">
    <property type="entry name" value="FMN-DEPENDENT NADH:QUINONE OXIDOREDUCTASE"/>
    <property type="match status" value="1"/>
</dbReference>
<accession>A0A037ZFY2</accession>
<feature type="binding site" evidence="6">
    <location>
        <position position="10"/>
    </location>
    <ligand>
        <name>FMN</name>
        <dbReference type="ChEBI" id="CHEBI:58210"/>
    </ligand>
</feature>
<dbReference type="GO" id="GO:0016652">
    <property type="term" value="F:oxidoreductase activity, acting on NAD(P)H as acceptor"/>
    <property type="evidence" value="ECO:0007669"/>
    <property type="project" value="UniProtKB-UniRule"/>
</dbReference>
<evidence type="ECO:0000256" key="6">
    <source>
        <dbReference type="HAMAP-Rule" id="MF_01216"/>
    </source>
</evidence>
<evidence type="ECO:0000256" key="2">
    <source>
        <dbReference type="ARBA" id="ARBA00022643"/>
    </source>
</evidence>
<keyword evidence="4 6" id="KW-0520">NAD</keyword>
<dbReference type="HAMAP" id="MF_01216">
    <property type="entry name" value="Azoreductase_type1"/>
    <property type="match status" value="1"/>
</dbReference>
<evidence type="ECO:0000256" key="3">
    <source>
        <dbReference type="ARBA" id="ARBA00023002"/>
    </source>
</evidence>
<comment type="cofactor">
    <cofactor evidence="6">
        <name>FMN</name>
        <dbReference type="ChEBI" id="CHEBI:58210"/>
    </cofactor>
    <text evidence="6">Binds 1 FMN per subunit.</text>
</comment>
<feature type="binding site" evidence="6">
    <location>
        <begin position="16"/>
        <end position="18"/>
    </location>
    <ligand>
        <name>FMN</name>
        <dbReference type="ChEBI" id="CHEBI:58210"/>
    </ligand>
</feature>
<reference evidence="8 9" key="1">
    <citation type="submission" date="2014-03" db="EMBL/GenBank/DDBJ databases">
        <title>Draft Genome Sequence of Actibacterium mucosum KCTC 23349, a Marine Alphaproteobacterium with Complex Ionic Requirements Isolated from Mediterranean Seawater at Malvarrosa Beach, Valencia, Spain.</title>
        <authorList>
            <person name="Arahal D.R."/>
            <person name="Shao Z."/>
            <person name="Lai Q."/>
            <person name="Pujalte M.J."/>
        </authorList>
    </citation>
    <scope>NUCLEOTIDE SEQUENCE [LARGE SCALE GENOMIC DNA]</scope>
    <source>
        <strain evidence="8 9">KCTC 23349</strain>
    </source>
</reference>
<evidence type="ECO:0000256" key="5">
    <source>
        <dbReference type="ARBA" id="ARBA00048542"/>
    </source>
</evidence>
<dbReference type="InterPro" id="IPR003680">
    <property type="entry name" value="Flavodoxin_fold"/>
</dbReference>
<dbReference type="PANTHER" id="PTHR43741">
    <property type="entry name" value="FMN-DEPENDENT NADH-AZOREDUCTASE 1"/>
    <property type="match status" value="1"/>
</dbReference>
<comment type="subunit">
    <text evidence="6">Homodimer.</text>
</comment>
<evidence type="ECO:0000313" key="9">
    <source>
        <dbReference type="Proteomes" id="UP000026249"/>
    </source>
</evidence>
<comment type="catalytic activity">
    <reaction evidence="6">
        <text>2 a quinone + NADH + H(+) = 2 a 1,4-benzosemiquinone + NAD(+)</text>
        <dbReference type="Rhea" id="RHEA:65952"/>
        <dbReference type="ChEBI" id="CHEBI:15378"/>
        <dbReference type="ChEBI" id="CHEBI:57540"/>
        <dbReference type="ChEBI" id="CHEBI:57945"/>
        <dbReference type="ChEBI" id="CHEBI:132124"/>
        <dbReference type="ChEBI" id="CHEBI:134225"/>
    </reaction>
</comment>
<proteinExistence type="inferred from homology"/>
<name>A0A037ZFY2_9RHOB</name>
<keyword evidence="3 6" id="KW-0560">Oxidoreductase</keyword>
<dbReference type="AlphaFoldDB" id="A0A037ZFY2"/>
<organism evidence="8 9">
    <name type="scientific">Actibacterium mucosum KCTC 23349</name>
    <dbReference type="NCBI Taxonomy" id="1454373"/>
    <lineage>
        <taxon>Bacteria</taxon>
        <taxon>Pseudomonadati</taxon>
        <taxon>Pseudomonadota</taxon>
        <taxon>Alphaproteobacteria</taxon>
        <taxon>Rhodobacterales</taxon>
        <taxon>Roseobacteraceae</taxon>
        <taxon>Actibacterium</taxon>
    </lineage>
</organism>
<dbReference type="GO" id="GO:0010181">
    <property type="term" value="F:FMN binding"/>
    <property type="evidence" value="ECO:0007669"/>
    <property type="project" value="UniProtKB-UniRule"/>
</dbReference>
<sequence>MTKILHLVASPRGAESKSNALARDYIAAAKAKDPNLEVDTLDLWAENLPAFDGDPAAAKMTFFGDGEMDPAKQTAWDEVSRITKRFIEADHYVIGAPMWNGGVSYRLKHYIDIITQPGLLFGFAPDKGYFGLLENKRATLFTSSGVWAPGADTKYGVDFHSNYLQWWLELIGVTDVETIRYQPSLLTEDPQKGYDEARVAALELA</sequence>